<evidence type="ECO:0000313" key="1">
    <source>
        <dbReference type="EMBL" id="CAG8611033.1"/>
    </source>
</evidence>
<proteinExistence type="predicted"/>
<sequence length="75" mass="8248">MAQTPMQALATQIAALVQQLQGAPPVQVNVPGTNRELSTVLYQDFYGGDQDPITWLEDIEKAFDANMVPDNRKTS</sequence>
<accession>A0ACA9MTQ5</accession>
<name>A0ACA9MTQ5_9GLOM</name>
<protein>
    <submittedName>
        <fullName evidence="1">11567_t:CDS:1</fullName>
    </submittedName>
</protein>
<dbReference type="Proteomes" id="UP000789366">
    <property type="component" value="Unassembled WGS sequence"/>
</dbReference>
<reference evidence="1" key="1">
    <citation type="submission" date="2021-06" db="EMBL/GenBank/DDBJ databases">
        <authorList>
            <person name="Kallberg Y."/>
            <person name="Tangrot J."/>
            <person name="Rosling A."/>
        </authorList>
    </citation>
    <scope>NUCLEOTIDE SEQUENCE</scope>
    <source>
        <strain evidence="1">28 12/20/2015</strain>
    </source>
</reference>
<dbReference type="EMBL" id="CAJVPW010009970">
    <property type="protein sequence ID" value="CAG8611033.1"/>
    <property type="molecule type" value="Genomic_DNA"/>
</dbReference>
<keyword evidence="2" id="KW-1185">Reference proteome</keyword>
<evidence type="ECO:0000313" key="2">
    <source>
        <dbReference type="Proteomes" id="UP000789366"/>
    </source>
</evidence>
<comment type="caution">
    <text evidence="1">The sequence shown here is derived from an EMBL/GenBank/DDBJ whole genome shotgun (WGS) entry which is preliminary data.</text>
</comment>
<organism evidence="1 2">
    <name type="scientific">Cetraspora pellucida</name>
    <dbReference type="NCBI Taxonomy" id="1433469"/>
    <lineage>
        <taxon>Eukaryota</taxon>
        <taxon>Fungi</taxon>
        <taxon>Fungi incertae sedis</taxon>
        <taxon>Mucoromycota</taxon>
        <taxon>Glomeromycotina</taxon>
        <taxon>Glomeromycetes</taxon>
        <taxon>Diversisporales</taxon>
        <taxon>Gigasporaceae</taxon>
        <taxon>Cetraspora</taxon>
    </lineage>
</organism>
<gene>
    <name evidence="1" type="ORF">SPELUC_LOCUS7501</name>
</gene>
<feature type="non-terminal residue" evidence="1">
    <location>
        <position position="75"/>
    </location>
</feature>